<comment type="caution">
    <text evidence="1">The sequence shown here is derived from an EMBL/GenBank/DDBJ whole genome shotgun (WGS) entry which is preliminary data.</text>
</comment>
<reference evidence="1" key="1">
    <citation type="journal article" date="2015" name="Nature">
        <title>Complex archaea that bridge the gap between prokaryotes and eukaryotes.</title>
        <authorList>
            <person name="Spang A."/>
            <person name="Saw J.H."/>
            <person name="Jorgensen S.L."/>
            <person name="Zaremba-Niedzwiedzka K."/>
            <person name="Martijn J."/>
            <person name="Lind A.E."/>
            <person name="van Eijk R."/>
            <person name="Schleper C."/>
            <person name="Guy L."/>
            <person name="Ettema T.J."/>
        </authorList>
    </citation>
    <scope>NUCLEOTIDE SEQUENCE</scope>
</reference>
<gene>
    <name evidence="1" type="ORF">LCGC14_1152600</name>
</gene>
<name>A0A0F9LZX9_9ZZZZ</name>
<evidence type="ECO:0000313" key="1">
    <source>
        <dbReference type="EMBL" id="KKM98973.1"/>
    </source>
</evidence>
<proteinExistence type="predicted"/>
<protein>
    <submittedName>
        <fullName evidence="1">Uncharacterized protein</fullName>
    </submittedName>
</protein>
<sequence>MNKFLKIDITFYSYNEDDFNPIKKEINLDDLEGIDYRFKITKDILSDMLLGYGYTDEYKIPNDFIKFYKKL</sequence>
<dbReference type="AlphaFoldDB" id="A0A0F9LZX9"/>
<organism evidence="1">
    <name type="scientific">marine sediment metagenome</name>
    <dbReference type="NCBI Taxonomy" id="412755"/>
    <lineage>
        <taxon>unclassified sequences</taxon>
        <taxon>metagenomes</taxon>
        <taxon>ecological metagenomes</taxon>
    </lineage>
</organism>
<accession>A0A0F9LZX9</accession>
<dbReference type="EMBL" id="LAZR01005555">
    <property type="protein sequence ID" value="KKM98973.1"/>
    <property type="molecule type" value="Genomic_DNA"/>
</dbReference>